<evidence type="ECO:0000256" key="1">
    <source>
        <dbReference type="SAM" id="SignalP"/>
    </source>
</evidence>
<dbReference type="InterPro" id="IPR045053">
    <property type="entry name" value="MAN-like"/>
</dbReference>
<dbReference type="InterPro" id="IPR017853">
    <property type="entry name" value="GH"/>
</dbReference>
<feature type="chain" id="PRO_5011465060" evidence="1">
    <location>
        <begin position="29"/>
        <end position="671"/>
    </location>
</feature>
<keyword evidence="1" id="KW-0732">Signal</keyword>
<protein>
    <submittedName>
        <fullName evidence="2">Endo-1,4-beta-mannosidase</fullName>
    </submittedName>
</protein>
<evidence type="ECO:0000313" key="3">
    <source>
        <dbReference type="Proteomes" id="UP000199029"/>
    </source>
</evidence>
<reference evidence="3" key="1">
    <citation type="submission" date="2016-10" db="EMBL/GenBank/DDBJ databases">
        <authorList>
            <person name="Varghese N."/>
            <person name="Submissions S."/>
        </authorList>
    </citation>
    <scope>NUCLEOTIDE SEQUENCE [LARGE SCALE GENOMIC DNA]</scope>
    <source>
        <strain evidence="3">OR362-8,ATCC BAA-1266,JCM 13504</strain>
    </source>
</reference>
<dbReference type="STRING" id="1227077.SAMN04515668_4609"/>
<dbReference type="RefSeq" id="WP_143080372.1">
    <property type="nucleotide sequence ID" value="NZ_FOXS01000009.1"/>
</dbReference>
<sequence length="671" mass="73761">MAALSSATRHHRRLLLLVLLLASYPGRAQQPALLTQPGTFAVGCNYWASHAGTHMWRDWRPAVIDQDFRQLAENGIKVIRVFPLWPDFQPIQKVYGGGGSVKYVGFADEQPLPTAGVGASGVSEEQLRHFEELAALAQKHHIKLIVGLITGWMSGQLYVPPALAGRDLLTDPEALVWQQKFVRTFVHRLKSQPAILAWDFGNECNVMGKVESHQQAYLWSALLAGAVKSEDTTRPLLSGMHSLSAEENAPWRIEDQAATTDVLTTHPYSLWTPYASQDGINTMRTILHAAAETRLYGDLGGKPALVEETGVMGPMTGGEKEKAAFARTALFSNWAHDCMGTLWWCAYDQLSFAYPPYNYSSVENELGLIGEDRRPKPVLGELKTFSRFIDQLPFKALPPRKTEAVCILTAGQDTWGVGYTSFVLAKQAGFDFRFQKAGQPLADAPLYLLPSLKGVEPFHKAYWFALLDKVKAGATLYISLDDAYLPTFNGPLGVEVGTNSQRRSRVRFASKLGTDSLVFEAAAERKLLIDSKQATVLAKEGDGNPVFLKTTYGKGRIYLLTFPLEQNLAALPGAFDAGQPAYASIYREIARPQLAARVLTQPHPLVGTTEHEVSPNEKVVVLINYSPSDIATTAHLLEGWKIASSLHGPKPASTSLTLKANDALVLTLRRK</sequence>
<dbReference type="PANTHER" id="PTHR31451">
    <property type="match status" value="1"/>
</dbReference>
<dbReference type="AlphaFoldDB" id="A0A1I6BJB9"/>
<dbReference type="EMBL" id="FOXS01000009">
    <property type="protein sequence ID" value="SFQ81023.1"/>
    <property type="molecule type" value="Genomic_DNA"/>
</dbReference>
<keyword evidence="3" id="KW-1185">Reference proteome</keyword>
<feature type="signal peptide" evidence="1">
    <location>
        <begin position="1"/>
        <end position="28"/>
    </location>
</feature>
<dbReference type="GO" id="GO:0004553">
    <property type="term" value="F:hydrolase activity, hydrolyzing O-glycosyl compounds"/>
    <property type="evidence" value="ECO:0007669"/>
    <property type="project" value="InterPro"/>
</dbReference>
<name>A0A1I6BJB9_HYMAR</name>
<organism evidence="2 3">
    <name type="scientific">Hymenobacter arizonensis</name>
    <name type="common">Siccationidurans arizonensis</name>
    <dbReference type="NCBI Taxonomy" id="1227077"/>
    <lineage>
        <taxon>Bacteria</taxon>
        <taxon>Pseudomonadati</taxon>
        <taxon>Bacteroidota</taxon>
        <taxon>Cytophagia</taxon>
        <taxon>Cytophagales</taxon>
        <taxon>Hymenobacteraceae</taxon>
        <taxon>Hymenobacter</taxon>
    </lineage>
</organism>
<dbReference type="OrthoDB" id="9801077at2"/>
<proteinExistence type="predicted"/>
<dbReference type="Gene3D" id="3.20.20.80">
    <property type="entry name" value="Glycosidases"/>
    <property type="match status" value="1"/>
</dbReference>
<accession>A0A1I6BJB9</accession>
<evidence type="ECO:0000313" key="2">
    <source>
        <dbReference type="EMBL" id="SFQ81023.1"/>
    </source>
</evidence>
<gene>
    <name evidence="2" type="ORF">SAMN04515668_4609</name>
</gene>
<dbReference type="SUPFAM" id="SSF51445">
    <property type="entry name" value="(Trans)glycosidases"/>
    <property type="match status" value="1"/>
</dbReference>
<dbReference type="PANTHER" id="PTHR31451:SF66">
    <property type="entry name" value="GLYCOSIDE HYDROLASE FAMILY 5 DOMAIN-CONTAINING PROTEIN"/>
    <property type="match status" value="1"/>
</dbReference>
<dbReference type="Proteomes" id="UP000199029">
    <property type="component" value="Unassembled WGS sequence"/>
</dbReference>